<dbReference type="InterPro" id="IPR013656">
    <property type="entry name" value="PAS_4"/>
</dbReference>
<organism evidence="6 7">
    <name type="scientific">Acidocella aminolytica 101 = DSM 11237</name>
    <dbReference type="NCBI Taxonomy" id="1120923"/>
    <lineage>
        <taxon>Bacteria</taxon>
        <taxon>Pseudomonadati</taxon>
        <taxon>Pseudomonadota</taxon>
        <taxon>Alphaproteobacteria</taxon>
        <taxon>Acetobacterales</taxon>
        <taxon>Acidocellaceae</taxon>
        <taxon>Acidocella</taxon>
    </lineage>
</organism>
<evidence type="ECO:0000256" key="2">
    <source>
        <dbReference type="SAM" id="Phobius"/>
    </source>
</evidence>
<name>A0A0D6PGE1_9PROT</name>
<dbReference type="InterPro" id="IPR000160">
    <property type="entry name" value="GGDEF_dom"/>
</dbReference>
<evidence type="ECO:0000256" key="1">
    <source>
        <dbReference type="SAM" id="Coils"/>
    </source>
</evidence>
<feature type="transmembrane region" description="Helical" evidence="2">
    <location>
        <begin position="82"/>
        <end position="104"/>
    </location>
</feature>
<feature type="transmembrane region" description="Helical" evidence="2">
    <location>
        <begin position="49"/>
        <end position="70"/>
    </location>
</feature>
<dbReference type="PANTHER" id="PTHR44757">
    <property type="entry name" value="DIGUANYLATE CYCLASE DGCP"/>
    <property type="match status" value="1"/>
</dbReference>
<evidence type="ECO:0000313" key="7">
    <source>
        <dbReference type="Proteomes" id="UP000032668"/>
    </source>
</evidence>
<reference evidence="6 7" key="1">
    <citation type="submission" date="2012-11" db="EMBL/GenBank/DDBJ databases">
        <title>Whole genome sequence of Acidocella aminolytica 101 = DSM 11237.</title>
        <authorList>
            <person name="Azuma Y."/>
            <person name="Higashiura N."/>
            <person name="Hirakawa H."/>
            <person name="Matsushita K."/>
        </authorList>
    </citation>
    <scope>NUCLEOTIDE SEQUENCE [LARGE SCALE GENOMIC DNA]</scope>
    <source>
        <strain evidence="7">101 / DSM 11237</strain>
    </source>
</reference>
<dbReference type="PANTHER" id="PTHR44757:SF2">
    <property type="entry name" value="BIOFILM ARCHITECTURE MAINTENANCE PROTEIN MBAA"/>
    <property type="match status" value="1"/>
</dbReference>
<dbReference type="PROSITE" id="PS50113">
    <property type="entry name" value="PAC"/>
    <property type="match status" value="1"/>
</dbReference>
<dbReference type="SUPFAM" id="SSF55785">
    <property type="entry name" value="PYP-like sensor domain (PAS domain)"/>
    <property type="match status" value="1"/>
</dbReference>
<feature type="transmembrane region" description="Helical" evidence="2">
    <location>
        <begin position="17"/>
        <end position="37"/>
    </location>
</feature>
<dbReference type="EMBL" id="BANC01000059">
    <property type="protein sequence ID" value="GAN80840.1"/>
    <property type="molecule type" value="Genomic_DNA"/>
</dbReference>
<dbReference type="Pfam" id="PF00990">
    <property type="entry name" value="GGDEF"/>
    <property type="match status" value="1"/>
</dbReference>
<feature type="domain" description="GGDEF" evidence="5">
    <location>
        <begin position="361"/>
        <end position="493"/>
    </location>
</feature>
<dbReference type="Pfam" id="PF08448">
    <property type="entry name" value="PAS_4"/>
    <property type="match status" value="1"/>
</dbReference>
<keyword evidence="2" id="KW-0812">Transmembrane</keyword>
<dbReference type="SUPFAM" id="SSF55073">
    <property type="entry name" value="Nucleotide cyclase"/>
    <property type="match status" value="1"/>
</dbReference>
<protein>
    <submittedName>
        <fullName evidence="6">Diguanylate cyclase/phosphodiesterase</fullName>
    </submittedName>
</protein>
<feature type="domain" description="PAC" evidence="3">
    <location>
        <begin position="280"/>
        <end position="331"/>
    </location>
</feature>
<dbReference type="Gene3D" id="3.30.70.270">
    <property type="match status" value="1"/>
</dbReference>
<feature type="transmembrane region" description="Helical" evidence="2">
    <location>
        <begin position="160"/>
        <end position="180"/>
    </location>
</feature>
<dbReference type="Gene3D" id="3.20.20.450">
    <property type="entry name" value="EAL domain"/>
    <property type="match status" value="1"/>
</dbReference>
<sequence length="763" mass="84242">MPPDLSERLLLDQATDFSYVISAIAVLGMSTIALIFFDFSSSPAPAERVTAIFAVCLCYFAILFNAYRWLRRPVSTQEEARTYIATMSRILSFLGIFWSCLLVITVKQANPGQLNLLYGIMAGCLATPVMVSPALCAFAFWMPVSAGICLAVIASHQADLFAVLDLLSFIGLTGFCILYLNRRMNERAVNAIKLEETAEVIRLLLRDFEENASDWLWETNADMELQQVSQRLAQVSRRPAESLKGPFPAVLLGKTALDNAPPGSTIDKLQRAITERSPFRDLVIPLVIEGEQRYWSLTGKPIVDKHGNFSGYHGVGSDITGQRRQQEHISFLARHDSLTKLANRMLFSEVLHQCCDNSASTGFALLCLDLDNFKIINDTLGHATGDAVLVAVAERLRGSIREFDIAARLGGDEFAIIVITNERKEAEAIAKRIVDRILRPFQFDGQMLQTGVSIGIAMAPEDGNTPAQLMKSADLALYRAKSDGRGIVRVYDQEMDEAMQARRSLQAALRQAITRGELSVAYQPIVNLTSQHIIGAEALVRWRHPEHGFIPPAQFIPLAEECGLIEKIGTFVLRTACAEAASWPGDTSIAINLSPQQSNDTQLVHIIADILATTELPPDRLELEIVETTMLETGSPTEDVLWQLHRQGVKIVLDDFGTGYSSLSYLRRFPFSKVKIDRSFVCDLGYEKADSSIILAIIGIAETMNMQVTAEGVETQTQANLLRAYGCPQAQGFLFHEPMEGTELAKLLTAQQAGSERALPRVL</sequence>
<keyword evidence="7" id="KW-1185">Reference proteome</keyword>
<dbReference type="CDD" id="cd01949">
    <property type="entry name" value="GGDEF"/>
    <property type="match status" value="1"/>
</dbReference>
<proteinExistence type="predicted"/>
<dbReference type="STRING" id="1120923.SAMN02746095_00142"/>
<keyword evidence="2" id="KW-0472">Membrane</keyword>
<dbReference type="SUPFAM" id="SSF141868">
    <property type="entry name" value="EAL domain-like"/>
    <property type="match status" value="1"/>
</dbReference>
<dbReference type="AlphaFoldDB" id="A0A0D6PGE1"/>
<dbReference type="InterPro" id="IPR000700">
    <property type="entry name" value="PAS-assoc_C"/>
</dbReference>
<dbReference type="InterPro" id="IPR043128">
    <property type="entry name" value="Rev_trsase/Diguanyl_cyclase"/>
</dbReference>
<dbReference type="NCBIfam" id="TIGR00254">
    <property type="entry name" value="GGDEF"/>
    <property type="match status" value="1"/>
</dbReference>
<dbReference type="PROSITE" id="PS50887">
    <property type="entry name" value="GGDEF"/>
    <property type="match status" value="1"/>
</dbReference>
<dbReference type="SMART" id="SM00267">
    <property type="entry name" value="GGDEF"/>
    <property type="match status" value="1"/>
</dbReference>
<dbReference type="Pfam" id="PF00563">
    <property type="entry name" value="EAL"/>
    <property type="match status" value="1"/>
</dbReference>
<dbReference type="GO" id="GO:0003824">
    <property type="term" value="F:catalytic activity"/>
    <property type="evidence" value="ECO:0007669"/>
    <property type="project" value="UniProtKB-ARBA"/>
</dbReference>
<feature type="coiled-coil region" evidence="1">
    <location>
        <begin position="488"/>
        <end position="515"/>
    </location>
</feature>
<dbReference type="InterPro" id="IPR035919">
    <property type="entry name" value="EAL_sf"/>
</dbReference>
<keyword evidence="1" id="KW-0175">Coiled coil</keyword>
<dbReference type="SMART" id="SM00052">
    <property type="entry name" value="EAL"/>
    <property type="match status" value="1"/>
</dbReference>
<comment type="caution">
    <text evidence="6">The sequence shown here is derived from an EMBL/GenBank/DDBJ whole genome shotgun (WGS) entry which is preliminary data.</text>
</comment>
<dbReference type="InterPro" id="IPR052155">
    <property type="entry name" value="Biofilm_reg_signaling"/>
</dbReference>
<dbReference type="Gene3D" id="3.30.450.20">
    <property type="entry name" value="PAS domain"/>
    <property type="match status" value="1"/>
</dbReference>
<evidence type="ECO:0000259" key="5">
    <source>
        <dbReference type="PROSITE" id="PS50887"/>
    </source>
</evidence>
<dbReference type="InterPro" id="IPR029787">
    <property type="entry name" value="Nucleotide_cyclase"/>
</dbReference>
<feature type="domain" description="EAL" evidence="4">
    <location>
        <begin position="502"/>
        <end position="752"/>
    </location>
</feature>
<evidence type="ECO:0000259" key="3">
    <source>
        <dbReference type="PROSITE" id="PS50113"/>
    </source>
</evidence>
<keyword evidence="2" id="KW-1133">Transmembrane helix</keyword>
<dbReference type="CDD" id="cd01948">
    <property type="entry name" value="EAL"/>
    <property type="match status" value="1"/>
</dbReference>
<evidence type="ECO:0000259" key="4">
    <source>
        <dbReference type="PROSITE" id="PS50883"/>
    </source>
</evidence>
<gene>
    <name evidence="6" type="ORF">Aam_060_066</name>
</gene>
<dbReference type="InterPro" id="IPR035965">
    <property type="entry name" value="PAS-like_dom_sf"/>
</dbReference>
<evidence type="ECO:0000313" key="6">
    <source>
        <dbReference type="EMBL" id="GAN80840.1"/>
    </source>
</evidence>
<accession>A0A0D6PGE1</accession>
<dbReference type="PROSITE" id="PS50883">
    <property type="entry name" value="EAL"/>
    <property type="match status" value="1"/>
</dbReference>
<dbReference type="Proteomes" id="UP000032668">
    <property type="component" value="Unassembled WGS sequence"/>
</dbReference>
<dbReference type="InterPro" id="IPR001633">
    <property type="entry name" value="EAL_dom"/>
</dbReference>
<dbReference type="FunFam" id="3.30.70.270:FF:000001">
    <property type="entry name" value="Diguanylate cyclase domain protein"/>
    <property type="match status" value="1"/>
</dbReference>